<organism evidence="2 3">
    <name type="scientific">Desulfolithobacter dissulfuricans</name>
    <dbReference type="NCBI Taxonomy" id="2795293"/>
    <lineage>
        <taxon>Bacteria</taxon>
        <taxon>Pseudomonadati</taxon>
        <taxon>Thermodesulfobacteriota</taxon>
        <taxon>Desulfobulbia</taxon>
        <taxon>Desulfobulbales</taxon>
        <taxon>Desulfobulbaceae</taxon>
        <taxon>Desulfolithobacter</taxon>
    </lineage>
</organism>
<proteinExistence type="predicted"/>
<accession>A0A915U0L1</accession>
<protein>
    <submittedName>
        <fullName evidence="2">Uncharacterized protein</fullName>
    </submittedName>
</protein>
<evidence type="ECO:0000313" key="2">
    <source>
        <dbReference type="EMBL" id="BCO09269.1"/>
    </source>
</evidence>
<keyword evidence="3" id="KW-1185">Reference proteome</keyword>
<keyword evidence="1" id="KW-0812">Transmembrane</keyword>
<dbReference type="EMBL" id="AP024233">
    <property type="protein sequence ID" value="BCO09269.1"/>
    <property type="molecule type" value="Genomic_DNA"/>
</dbReference>
<name>A0A915U0L1_9BACT</name>
<gene>
    <name evidence="2" type="ORF">GF1_16450</name>
</gene>
<evidence type="ECO:0000256" key="1">
    <source>
        <dbReference type="SAM" id="Phobius"/>
    </source>
</evidence>
<dbReference type="KEGG" id="ddu:GF1_16450"/>
<feature type="transmembrane region" description="Helical" evidence="1">
    <location>
        <begin position="20"/>
        <end position="40"/>
    </location>
</feature>
<reference evidence="2" key="1">
    <citation type="submission" date="2020-12" db="EMBL/GenBank/DDBJ databases">
        <title>Desulfobium dissulfuricans gen. nov., sp. nov., a novel mesophilic, sulfate-reducing bacterium isolated from a deep-sea hydrothermal vent.</title>
        <authorList>
            <person name="Hashimoto Y."/>
            <person name="Tame A."/>
            <person name="Sawayama S."/>
            <person name="Miyazaki J."/>
            <person name="Takai K."/>
            <person name="Nakagawa S."/>
        </authorList>
    </citation>
    <scope>NUCLEOTIDE SEQUENCE</scope>
    <source>
        <strain evidence="2">GF1</strain>
    </source>
</reference>
<keyword evidence="1" id="KW-0472">Membrane</keyword>
<sequence>MSTEKPKKTNKVGSRPGYAAVIGISLLTAVVTATVTVAVYDTRYAQKVVAMDLKGYVKTQRDRLLAGEIDDEGLRASFDAMEQALLNVPPNHTVILKEVVLRNAPEVTVDTVKQ</sequence>
<dbReference type="AlphaFoldDB" id="A0A915U0L1"/>
<evidence type="ECO:0000313" key="3">
    <source>
        <dbReference type="Proteomes" id="UP001063350"/>
    </source>
</evidence>
<dbReference type="Proteomes" id="UP001063350">
    <property type="component" value="Chromosome"/>
</dbReference>
<dbReference type="RefSeq" id="WP_267926026.1">
    <property type="nucleotide sequence ID" value="NZ_AP024233.1"/>
</dbReference>
<keyword evidence="1" id="KW-1133">Transmembrane helix</keyword>